<dbReference type="Pfam" id="PF10676">
    <property type="entry name" value="gerPA"/>
    <property type="match status" value="1"/>
</dbReference>
<dbReference type="EMBL" id="JAVDQG010000002">
    <property type="protein sequence ID" value="MDR6225021.1"/>
    <property type="molecule type" value="Genomic_DNA"/>
</dbReference>
<organism evidence="1 2">
    <name type="scientific">Desmospora profundinema</name>
    <dbReference type="NCBI Taxonomy" id="1571184"/>
    <lineage>
        <taxon>Bacteria</taxon>
        <taxon>Bacillati</taxon>
        <taxon>Bacillota</taxon>
        <taxon>Bacilli</taxon>
        <taxon>Bacillales</taxon>
        <taxon>Thermoactinomycetaceae</taxon>
        <taxon>Desmospora</taxon>
    </lineage>
</organism>
<dbReference type="RefSeq" id="WP_309863130.1">
    <property type="nucleotide sequence ID" value="NZ_JAVDQG010000002.1"/>
</dbReference>
<evidence type="ECO:0000313" key="1">
    <source>
        <dbReference type="EMBL" id="MDR6225021.1"/>
    </source>
</evidence>
<evidence type="ECO:0000313" key="2">
    <source>
        <dbReference type="Proteomes" id="UP001185012"/>
    </source>
</evidence>
<dbReference type="InterPro" id="IPR019618">
    <property type="entry name" value="Spore_germination_GerPA"/>
</dbReference>
<protein>
    <recommendedName>
        <fullName evidence="3">Spore germination protein</fullName>
    </recommendedName>
</protein>
<dbReference type="Proteomes" id="UP001185012">
    <property type="component" value="Unassembled WGS sequence"/>
</dbReference>
<comment type="caution">
    <text evidence="1">The sequence shown here is derived from an EMBL/GenBank/DDBJ whole genome shotgun (WGS) entry which is preliminary data.</text>
</comment>
<gene>
    <name evidence="1" type="ORF">JOE21_001012</name>
</gene>
<reference evidence="1 2" key="1">
    <citation type="submission" date="2023-07" db="EMBL/GenBank/DDBJ databases">
        <title>Genomic Encyclopedia of Type Strains, Phase IV (KMG-IV): sequencing the most valuable type-strain genomes for metagenomic binning, comparative biology and taxonomic classification.</title>
        <authorList>
            <person name="Goeker M."/>
        </authorList>
    </citation>
    <scope>NUCLEOTIDE SEQUENCE [LARGE SCALE GENOMIC DNA]</scope>
    <source>
        <strain evidence="1 2">DSM 45903</strain>
    </source>
</reference>
<sequence length="67" mass="7001">MPVANQIFNAKFMVVDTTGAVNMGNAVNVGRFYNAKSLGGSGPVGDFSANVQGGFNFAFDPDIIDQV</sequence>
<evidence type="ECO:0008006" key="3">
    <source>
        <dbReference type="Google" id="ProtNLM"/>
    </source>
</evidence>
<proteinExistence type="predicted"/>
<name>A0ABU1IK02_9BACL</name>
<accession>A0ABU1IK02</accession>
<keyword evidence="2" id="KW-1185">Reference proteome</keyword>